<reference evidence="2" key="1">
    <citation type="submission" date="2013-12" db="EMBL/GenBank/DDBJ databases">
        <title>The Genome Sequence of Aphanomyces astaci APO3.</title>
        <authorList>
            <consortium name="The Broad Institute Genomics Platform"/>
            <person name="Russ C."/>
            <person name="Tyler B."/>
            <person name="van West P."/>
            <person name="Dieguez-Uribeondo J."/>
            <person name="Young S.K."/>
            <person name="Zeng Q."/>
            <person name="Gargeya S."/>
            <person name="Fitzgerald M."/>
            <person name="Abouelleil A."/>
            <person name="Alvarado L."/>
            <person name="Chapman S.B."/>
            <person name="Gainer-Dewar J."/>
            <person name="Goldberg J."/>
            <person name="Griggs A."/>
            <person name="Gujja S."/>
            <person name="Hansen M."/>
            <person name="Howarth C."/>
            <person name="Imamovic A."/>
            <person name="Ireland A."/>
            <person name="Larimer J."/>
            <person name="McCowan C."/>
            <person name="Murphy C."/>
            <person name="Pearson M."/>
            <person name="Poon T.W."/>
            <person name="Priest M."/>
            <person name="Roberts A."/>
            <person name="Saif S."/>
            <person name="Shea T."/>
            <person name="Sykes S."/>
            <person name="Wortman J."/>
            <person name="Nusbaum C."/>
            <person name="Birren B."/>
        </authorList>
    </citation>
    <scope>NUCLEOTIDE SEQUENCE [LARGE SCALE GENOMIC DNA]</scope>
    <source>
        <strain evidence="2">APO3</strain>
    </source>
</reference>
<gene>
    <name evidence="2" type="ORF">H257_16122</name>
</gene>
<accession>W4FM36</accession>
<organism evidence="2">
    <name type="scientific">Aphanomyces astaci</name>
    <name type="common">Crayfish plague agent</name>
    <dbReference type="NCBI Taxonomy" id="112090"/>
    <lineage>
        <taxon>Eukaryota</taxon>
        <taxon>Sar</taxon>
        <taxon>Stramenopiles</taxon>
        <taxon>Oomycota</taxon>
        <taxon>Saprolegniomycetes</taxon>
        <taxon>Saprolegniales</taxon>
        <taxon>Verrucalvaceae</taxon>
        <taxon>Aphanomyces</taxon>
    </lineage>
</organism>
<feature type="region of interest" description="Disordered" evidence="1">
    <location>
        <begin position="104"/>
        <end position="144"/>
    </location>
</feature>
<name>W4FM36_APHAT</name>
<proteinExistence type="predicted"/>
<dbReference type="VEuPathDB" id="FungiDB:H257_16122"/>
<sequence>MDVKYLRDNSGFDETMPSAFLQPQKRSTRTTKKFRTTPFPLFTNLALLLDGDMVTGAFSLPPPGIAHMANNNIINDADVFPPADVYPPTDQYIQSDRMDFEEYQQAPVTKGRGGRKISALDDDMSSDSDDSDNMMPRKKKPRQQ</sequence>
<evidence type="ECO:0000313" key="2">
    <source>
        <dbReference type="EMBL" id="ETV67763.1"/>
    </source>
</evidence>
<feature type="compositionally biased region" description="Acidic residues" evidence="1">
    <location>
        <begin position="120"/>
        <end position="132"/>
    </location>
</feature>
<dbReference type="AlphaFoldDB" id="W4FM36"/>
<protein>
    <submittedName>
        <fullName evidence="2">Uncharacterized protein</fullName>
    </submittedName>
</protein>
<dbReference type="RefSeq" id="XP_009842756.1">
    <property type="nucleotide sequence ID" value="XM_009844454.1"/>
</dbReference>
<dbReference type="EMBL" id="KI913193">
    <property type="protein sequence ID" value="ETV67763.1"/>
    <property type="molecule type" value="Genomic_DNA"/>
</dbReference>
<dbReference type="GeneID" id="20818118"/>
<evidence type="ECO:0000256" key="1">
    <source>
        <dbReference type="SAM" id="MobiDB-lite"/>
    </source>
</evidence>